<sequence length="711" mass="80359">MRLLVSLFAALVLFVSLTSGALAAPLPPVLTTEVLQERIKQPVTIEGFRVIDLRDFTIDLRPENQEFRSLFYQSLQIALNKPGTTVGLDLSQARILGDFAGKDLGLRLPLFGEALSPMFTPEELEQIQKDRRRLSQLGQFSGYGLTAPMDKMEITTFRGAMQMAGTRFLGAVDWQNTFFLNRLEASGAEFKGLADWSASRFGSLADFTNTSFQKGSNFRGSIFFDKSNFHQVQFEGETVFSGSVFAGNGTFSQSVFQGLTDFSRSIWQGNSDLSLVRFGEAVRFTGAKFEGEFLLRGATFAQAVSFRETRFNFPANLREASILNKADFSDAGFAPGAYLNVAELAFDSDQATLAGDTGRIGKALWVPTLQENETVLRNLVRNFRQQEQIPDANQVEYLRSRLWLQQLGNQFLSLNINNAQPRQLEDVGFSPPQVAAILLMRQKQPCRNLTELLSLEEMDFATYIKVRDKAFCRPFWGPMAPLLDALQWLGLSLLILLSRYGTSSWLVLGVGILSLSYFGFLFWLVDRSRRRLPQPILPTIGETISVIVSAAMLGGIGLFAIFSTAGNPWLTLACLAVFLLPVPLIIVYFIYKRGRYHDLLNVSYFVEDGSMRQLRLTVGRLPVIPRFPGFRDRYAPILWNRRWNWLNYYDFSLNNLLKFGFNDIRLRDEHLPGLVSALVWYQWSLGILYLTLLLWTISRTIPGLNLLIYLR</sequence>
<feature type="transmembrane region" description="Helical" evidence="1">
    <location>
        <begin position="504"/>
        <end position="524"/>
    </location>
</feature>
<dbReference type="AlphaFoldDB" id="A0A7C3VH51"/>
<protein>
    <submittedName>
        <fullName evidence="3">Pentapeptide repeat-containing protein</fullName>
    </submittedName>
</protein>
<accession>A0A7C3VH51</accession>
<keyword evidence="1" id="KW-1133">Transmembrane helix</keyword>
<reference evidence="3" key="1">
    <citation type="journal article" date="2020" name="mSystems">
        <title>Genome- and Community-Level Interaction Insights into Carbon Utilization and Element Cycling Functions of Hydrothermarchaeota in Hydrothermal Sediment.</title>
        <authorList>
            <person name="Zhou Z."/>
            <person name="Liu Y."/>
            <person name="Xu W."/>
            <person name="Pan J."/>
            <person name="Luo Z.H."/>
            <person name="Li M."/>
        </authorList>
    </citation>
    <scope>NUCLEOTIDE SEQUENCE [LARGE SCALE GENOMIC DNA]</scope>
    <source>
        <strain evidence="3">SpSt-374</strain>
    </source>
</reference>
<evidence type="ECO:0000256" key="2">
    <source>
        <dbReference type="SAM" id="SignalP"/>
    </source>
</evidence>
<feature type="transmembrane region" description="Helical" evidence="1">
    <location>
        <begin position="475"/>
        <end position="497"/>
    </location>
</feature>
<dbReference type="Pfam" id="PF13576">
    <property type="entry name" value="Pentapeptide_3"/>
    <property type="match status" value="2"/>
</dbReference>
<dbReference type="EMBL" id="DSPX01000122">
    <property type="protein sequence ID" value="HGG01334.1"/>
    <property type="molecule type" value="Genomic_DNA"/>
</dbReference>
<feature type="chain" id="PRO_5028308275" evidence="2">
    <location>
        <begin position="24"/>
        <end position="711"/>
    </location>
</feature>
<dbReference type="InterPro" id="IPR001646">
    <property type="entry name" value="5peptide_repeat"/>
</dbReference>
<organism evidence="3">
    <name type="scientific">Planktothricoides sp. SpSt-374</name>
    <dbReference type="NCBI Taxonomy" id="2282167"/>
    <lineage>
        <taxon>Bacteria</taxon>
        <taxon>Bacillati</taxon>
        <taxon>Cyanobacteriota</taxon>
        <taxon>Cyanophyceae</taxon>
        <taxon>Oscillatoriophycideae</taxon>
        <taxon>Oscillatoriales</taxon>
        <taxon>Oscillatoriaceae</taxon>
        <taxon>Planktothricoides</taxon>
    </lineage>
</organism>
<gene>
    <name evidence="3" type="ORF">ENR15_11970</name>
</gene>
<feature type="signal peptide" evidence="2">
    <location>
        <begin position="1"/>
        <end position="23"/>
    </location>
</feature>
<keyword evidence="2" id="KW-0732">Signal</keyword>
<feature type="transmembrane region" description="Helical" evidence="1">
    <location>
        <begin position="569"/>
        <end position="591"/>
    </location>
</feature>
<evidence type="ECO:0000256" key="1">
    <source>
        <dbReference type="SAM" id="Phobius"/>
    </source>
</evidence>
<comment type="caution">
    <text evidence="3">The sequence shown here is derived from an EMBL/GenBank/DDBJ whole genome shotgun (WGS) entry which is preliminary data.</text>
</comment>
<name>A0A7C3VH51_9CYAN</name>
<evidence type="ECO:0000313" key="3">
    <source>
        <dbReference type="EMBL" id="HGG01334.1"/>
    </source>
</evidence>
<keyword evidence="1" id="KW-0472">Membrane</keyword>
<keyword evidence="1" id="KW-0812">Transmembrane</keyword>
<feature type="transmembrane region" description="Helical" evidence="1">
    <location>
        <begin position="544"/>
        <end position="562"/>
    </location>
</feature>
<feature type="transmembrane region" description="Helical" evidence="1">
    <location>
        <begin position="687"/>
        <end position="710"/>
    </location>
</feature>
<proteinExistence type="predicted"/>